<evidence type="ECO:0000313" key="1">
    <source>
        <dbReference type="EMBL" id="CAP93764.1"/>
    </source>
</evidence>
<organism evidence="1 2">
    <name type="scientific">Penicillium rubens (strain ATCC 28089 / DSM 1075 / NRRL 1951 / Wisconsin 54-1255)</name>
    <name type="common">Penicillium chrysogenum</name>
    <dbReference type="NCBI Taxonomy" id="500485"/>
    <lineage>
        <taxon>Eukaryota</taxon>
        <taxon>Fungi</taxon>
        <taxon>Dikarya</taxon>
        <taxon>Ascomycota</taxon>
        <taxon>Pezizomycotina</taxon>
        <taxon>Eurotiomycetes</taxon>
        <taxon>Eurotiomycetidae</taxon>
        <taxon>Eurotiales</taxon>
        <taxon>Aspergillaceae</taxon>
        <taxon>Penicillium</taxon>
        <taxon>Penicillium chrysogenum species complex</taxon>
    </lineage>
</organism>
<dbReference type="STRING" id="500485.B6H9J7"/>
<dbReference type="Proteomes" id="UP000000724">
    <property type="component" value="Contig Pc00c16"/>
</dbReference>
<gene>
    <name evidence="1" type="ORF">Pc16g10940</name>
    <name evidence="1" type="ORF">PCH_Pc16g10940</name>
</gene>
<dbReference type="Gene3D" id="3.40.50.720">
    <property type="entry name" value="NAD(P)-binding Rossmann-like Domain"/>
    <property type="match status" value="1"/>
</dbReference>
<dbReference type="EMBL" id="AM920431">
    <property type="protein sequence ID" value="CAP93764.1"/>
    <property type="molecule type" value="Genomic_DNA"/>
</dbReference>
<dbReference type="eggNOG" id="KOG1502">
    <property type="taxonomic scope" value="Eukaryota"/>
</dbReference>
<dbReference type="OrthoDB" id="10262413at2759"/>
<dbReference type="PANTHER" id="PTHR48079:SF6">
    <property type="entry name" value="NAD(P)-BINDING DOMAIN-CONTAINING PROTEIN-RELATED"/>
    <property type="match status" value="1"/>
</dbReference>
<dbReference type="PANTHER" id="PTHR48079">
    <property type="entry name" value="PROTEIN YEEZ"/>
    <property type="match status" value="1"/>
</dbReference>
<dbReference type="AlphaFoldDB" id="B6H9J7"/>
<dbReference type="OMA" id="VHYIHNS"/>
<dbReference type="SUPFAM" id="SSF51735">
    <property type="entry name" value="NAD(P)-binding Rossmann-fold domains"/>
    <property type="match status" value="1"/>
</dbReference>
<proteinExistence type="predicted"/>
<dbReference type="InterPro" id="IPR036291">
    <property type="entry name" value="NAD(P)-bd_dom_sf"/>
</dbReference>
<accession>B6H9J7</accession>
<dbReference type="BioCyc" id="PCHR:PC16G10940-MONOMER"/>
<dbReference type="GO" id="GO:0004029">
    <property type="term" value="F:aldehyde dehydrogenase (NAD+) activity"/>
    <property type="evidence" value="ECO:0007669"/>
    <property type="project" value="TreeGrafter"/>
</dbReference>
<dbReference type="InterPro" id="IPR051783">
    <property type="entry name" value="NAD(P)-dependent_oxidoreduct"/>
</dbReference>
<protein>
    <submittedName>
        <fullName evidence="1">Pc16g10940 protein</fullName>
    </submittedName>
</protein>
<name>B6H9J7_PENRW</name>
<dbReference type="GO" id="GO:0005737">
    <property type="term" value="C:cytoplasm"/>
    <property type="evidence" value="ECO:0007669"/>
    <property type="project" value="TreeGrafter"/>
</dbReference>
<reference evidence="1 2" key="1">
    <citation type="journal article" date="2008" name="Nat. Biotechnol.">
        <title>Genome sequencing and analysis of the filamentous fungus Penicillium chrysogenum.</title>
        <authorList>
            <person name="van den Berg M.A."/>
            <person name="Albang R."/>
            <person name="Albermann K."/>
            <person name="Badger J.H."/>
            <person name="Daran J.-M."/>
            <person name="Driessen A.J.M."/>
            <person name="Garcia-Estrada C."/>
            <person name="Fedorova N.D."/>
            <person name="Harris D.M."/>
            <person name="Heijne W.H.M."/>
            <person name="Joardar V.S."/>
            <person name="Kiel J.A.K.W."/>
            <person name="Kovalchuk A."/>
            <person name="Martin J.F."/>
            <person name="Nierman W.C."/>
            <person name="Nijland J.G."/>
            <person name="Pronk J.T."/>
            <person name="Roubos J.A."/>
            <person name="van der Klei I.J."/>
            <person name="van Peij N.N.M.E."/>
            <person name="Veenhuis M."/>
            <person name="von Doehren H."/>
            <person name="Wagner C."/>
            <person name="Wortman J.R."/>
            <person name="Bovenberg R.A.L."/>
        </authorList>
    </citation>
    <scope>NUCLEOTIDE SEQUENCE [LARGE SCALE GENOMIC DNA]</scope>
    <source>
        <strain evidence="2">ATCC 28089 / DSM 1075 / NRRL 1951 / Wisconsin 54-1255</strain>
    </source>
</reference>
<evidence type="ECO:0000313" key="2">
    <source>
        <dbReference type="Proteomes" id="UP000000724"/>
    </source>
</evidence>
<sequence>MVGDTQVLILGAAGYMYVKSTIVSEFLSQPADQHFTSGGSILAELLRSPASKLSISALIRRSEQAAKLDSLGVKPILFDGLDDLEACINAASQHDLVINAASASHDRSAKALIEGLALRQKATGKECYLIHTSGTSILGDHLYTGTPQDQKIWSDEKDNIFEMEKNHPERYGQRVTDVTVVETGLRLGVKTYIVVPPTIYGQGDGPFATLSQQVPNFARLTRKRGFAVVIESGKGIWNHVHIADLSAFYGLLFCAVIEQKTWLPSGPEAIFFVESGEHTWLQVSQGIADAMQKSGLLATNEVKSISLKEAAAEITGGNESLAEITLASNSRARADLARNRLGWSTLRGLADFLDHFDAEISAMLGELRG</sequence>
<dbReference type="HOGENOM" id="CLU_007383_12_0_1"/>
<dbReference type="VEuPathDB" id="FungiDB:PCH_Pc16g10940"/>
<keyword evidence="2" id="KW-1185">Reference proteome</keyword>